<dbReference type="GO" id="GO:0050661">
    <property type="term" value="F:NADP binding"/>
    <property type="evidence" value="ECO:0007669"/>
    <property type="project" value="InterPro"/>
</dbReference>
<evidence type="ECO:0000259" key="13">
    <source>
        <dbReference type="Pfam" id="PF00745"/>
    </source>
</evidence>
<feature type="binding site" evidence="8 10">
    <location>
        <position position="109"/>
    </location>
    <ligand>
        <name>substrate</name>
    </ligand>
</feature>
<dbReference type="Pfam" id="PF05201">
    <property type="entry name" value="GlutR_N"/>
    <property type="match status" value="1"/>
</dbReference>
<dbReference type="EMBL" id="CP060634">
    <property type="protein sequence ID" value="QNM05099.1"/>
    <property type="molecule type" value="Genomic_DNA"/>
</dbReference>
<reference evidence="16 17" key="1">
    <citation type="submission" date="2020-08" db="EMBL/GenBank/DDBJ databases">
        <authorList>
            <person name="Liu C."/>
            <person name="Sun Q."/>
        </authorList>
    </citation>
    <scope>NUCLEOTIDE SEQUENCE [LARGE SCALE GENOMIC DNA]</scope>
    <source>
        <strain evidence="16 17">NSJ-38</strain>
    </source>
</reference>
<organism evidence="16 17">
    <name type="scientific">Qiania dongpingensis</name>
    <dbReference type="NCBI Taxonomy" id="2763669"/>
    <lineage>
        <taxon>Bacteria</taxon>
        <taxon>Bacillati</taxon>
        <taxon>Bacillota</taxon>
        <taxon>Clostridia</taxon>
        <taxon>Lachnospirales</taxon>
        <taxon>Lachnospiraceae</taxon>
        <taxon>Qiania</taxon>
    </lineage>
</organism>
<feature type="binding site" evidence="8 10">
    <location>
        <begin position="49"/>
        <end position="52"/>
    </location>
    <ligand>
        <name>substrate</name>
    </ligand>
</feature>
<dbReference type="InterPro" id="IPR006151">
    <property type="entry name" value="Shikm_DH/Glu-tRNA_Rdtase"/>
</dbReference>
<feature type="domain" description="Tetrapyrrole biosynthesis glutamyl-tRNA reductase dimerisation" evidence="13">
    <location>
        <begin position="314"/>
        <end position="406"/>
    </location>
</feature>
<dbReference type="KEGG" id="qdo:H9Q78_11685"/>
<dbReference type="PANTHER" id="PTHR43013:SF1">
    <property type="entry name" value="GLUTAMYL-TRNA REDUCTASE"/>
    <property type="match status" value="1"/>
</dbReference>
<evidence type="ECO:0000256" key="7">
    <source>
        <dbReference type="ARBA" id="ARBA00047464"/>
    </source>
</evidence>
<dbReference type="EC" id="1.2.1.70" evidence="3 8"/>
<comment type="catalytic activity">
    <reaction evidence="7 8 12">
        <text>(S)-4-amino-5-oxopentanoate + tRNA(Glu) + NADP(+) = L-glutamyl-tRNA(Glu) + NADPH + H(+)</text>
        <dbReference type="Rhea" id="RHEA:12344"/>
        <dbReference type="Rhea" id="RHEA-COMP:9663"/>
        <dbReference type="Rhea" id="RHEA-COMP:9680"/>
        <dbReference type="ChEBI" id="CHEBI:15378"/>
        <dbReference type="ChEBI" id="CHEBI:57501"/>
        <dbReference type="ChEBI" id="CHEBI:57783"/>
        <dbReference type="ChEBI" id="CHEBI:58349"/>
        <dbReference type="ChEBI" id="CHEBI:78442"/>
        <dbReference type="ChEBI" id="CHEBI:78520"/>
        <dbReference type="EC" id="1.2.1.70"/>
    </reaction>
</comment>
<dbReference type="GO" id="GO:0019353">
    <property type="term" value="P:protoporphyrinogen IX biosynthetic process from glutamate"/>
    <property type="evidence" value="ECO:0007669"/>
    <property type="project" value="TreeGrafter"/>
</dbReference>
<comment type="function">
    <text evidence="8">Catalyzes the NADPH-dependent reduction of glutamyl-tRNA(Glu) to glutamate 1-semialdehyde (GSA).</text>
</comment>
<evidence type="ECO:0000256" key="10">
    <source>
        <dbReference type="PIRSR" id="PIRSR000445-2"/>
    </source>
</evidence>
<comment type="caution">
    <text evidence="8">Lacks conserved residue(s) required for the propagation of feature annotation.</text>
</comment>
<dbReference type="Gene3D" id="3.40.50.720">
    <property type="entry name" value="NAD(P)-binding Rossmann-like Domain"/>
    <property type="match status" value="1"/>
</dbReference>
<evidence type="ECO:0000256" key="3">
    <source>
        <dbReference type="ARBA" id="ARBA00012970"/>
    </source>
</evidence>
<comment type="domain">
    <text evidence="8">Possesses an unusual extended V-shaped dimeric structure with each monomer consisting of three distinct domains arranged along a curved 'spinal' alpha-helix. The N-terminal catalytic domain specifically recognizes the glutamate moiety of the substrate. The second domain is the NADPH-binding domain, and the third C-terminal domain is responsible for dimerization.</text>
</comment>
<feature type="domain" description="Quinate/shikimate 5-dehydrogenase/glutamyl-tRNA reductase" evidence="14">
    <location>
        <begin position="179"/>
        <end position="297"/>
    </location>
</feature>
<keyword evidence="4 8" id="KW-0521">NADP</keyword>
<dbReference type="InterPro" id="IPR036343">
    <property type="entry name" value="GluRdtase_N_sf"/>
</dbReference>
<dbReference type="Pfam" id="PF00745">
    <property type="entry name" value="GlutR_dimer"/>
    <property type="match status" value="1"/>
</dbReference>
<dbReference type="FunFam" id="3.30.460.30:FF:000001">
    <property type="entry name" value="Glutamyl-tRNA reductase"/>
    <property type="match status" value="1"/>
</dbReference>
<protein>
    <recommendedName>
        <fullName evidence="3 8">Glutamyl-tRNA reductase</fullName>
        <shortName evidence="8">GluTR</shortName>
        <ecNumber evidence="3 8">1.2.1.70</ecNumber>
    </recommendedName>
</protein>
<comment type="pathway">
    <text evidence="1 8 12">Porphyrin-containing compound metabolism; protoporphyrin-IX biosynthesis; 5-aminolevulinate from L-glutamyl-tRNA(Glu): step 1/2.</text>
</comment>
<evidence type="ECO:0000256" key="2">
    <source>
        <dbReference type="ARBA" id="ARBA00005916"/>
    </source>
</evidence>
<dbReference type="InterPro" id="IPR015896">
    <property type="entry name" value="4pyrrol_synth_GluRdtase_dimer"/>
</dbReference>
<dbReference type="Gene3D" id="3.30.460.30">
    <property type="entry name" value="Glutamyl-tRNA reductase, N-terminal domain"/>
    <property type="match status" value="1"/>
</dbReference>
<dbReference type="InterPro" id="IPR000343">
    <property type="entry name" value="4pyrrol_synth_GluRdtase"/>
</dbReference>
<feature type="binding site" evidence="8 10">
    <location>
        <begin position="114"/>
        <end position="116"/>
    </location>
    <ligand>
        <name>substrate</name>
    </ligand>
</feature>
<evidence type="ECO:0000313" key="16">
    <source>
        <dbReference type="EMBL" id="QNM05099.1"/>
    </source>
</evidence>
<keyword evidence="17" id="KW-1185">Reference proteome</keyword>
<evidence type="ECO:0000256" key="8">
    <source>
        <dbReference type="HAMAP-Rule" id="MF_00087"/>
    </source>
</evidence>
<comment type="miscellaneous">
    <text evidence="8">During catalysis, the active site Cys acts as a nucleophile attacking the alpha-carbonyl group of tRNA-bound glutamate with the formation of a thioester intermediate between enzyme and glutamate, and the concomitant release of tRNA(Glu). The thioester intermediate is finally reduced by direct hydride transfer from NADPH, to form the product GSA.</text>
</comment>
<evidence type="ECO:0000256" key="12">
    <source>
        <dbReference type="RuleBase" id="RU000584"/>
    </source>
</evidence>
<feature type="active site" description="Nucleophile" evidence="8 9">
    <location>
        <position position="50"/>
    </location>
</feature>
<evidence type="ECO:0000256" key="6">
    <source>
        <dbReference type="ARBA" id="ARBA00023244"/>
    </source>
</evidence>
<comment type="similarity">
    <text evidence="2 8 12">Belongs to the glutamyl-tRNA reductase family.</text>
</comment>
<accession>A0A7G9G2R7</accession>
<dbReference type="SUPFAM" id="SSF51735">
    <property type="entry name" value="NAD(P)-binding Rossmann-fold domains"/>
    <property type="match status" value="1"/>
</dbReference>
<proteinExistence type="inferred from homology"/>
<feature type="binding site" evidence="8 10">
    <location>
        <position position="120"/>
    </location>
    <ligand>
        <name>substrate</name>
    </ligand>
</feature>
<evidence type="ECO:0000256" key="5">
    <source>
        <dbReference type="ARBA" id="ARBA00023002"/>
    </source>
</evidence>
<evidence type="ECO:0000256" key="11">
    <source>
        <dbReference type="PIRSR" id="PIRSR000445-3"/>
    </source>
</evidence>
<evidence type="ECO:0000259" key="15">
    <source>
        <dbReference type="Pfam" id="PF05201"/>
    </source>
</evidence>
<keyword evidence="6 8" id="KW-0627">Porphyrin biosynthesis</keyword>
<dbReference type="HAMAP" id="MF_00087">
    <property type="entry name" value="Glu_tRNA_reductase"/>
    <property type="match status" value="1"/>
</dbReference>
<dbReference type="InterPro" id="IPR015895">
    <property type="entry name" value="4pyrrol_synth_GluRdtase_N"/>
</dbReference>
<evidence type="ECO:0000256" key="9">
    <source>
        <dbReference type="PIRSR" id="PIRSR000445-1"/>
    </source>
</evidence>
<dbReference type="GO" id="GO:0008883">
    <property type="term" value="F:glutamyl-tRNA reductase activity"/>
    <property type="evidence" value="ECO:0007669"/>
    <property type="project" value="UniProtKB-UniRule"/>
</dbReference>
<evidence type="ECO:0000259" key="14">
    <source>
        <dbReference type="Pfam" id="PF01488"/>
    </source>
</evidence>
<sequence length="412" mass="46204">MRIKMAGIDYRKAPVQVRELFSMTASVVERALKNSREVKGMTGCVIISTCNRTEYWMSGEDESFDSLNPAALLAQEKGQSFEAYEPYFTVREGMEAVHYLMELSCGLRSQIFGDDQIITQVKHALDAAREQAAVDSVLETLFRTAVTGAKKVKTEVLLTNVDRSVAAAMTLLLQKEQILIQGKRCMVIGNGEIGRLAAAELVKAGGEVFMTLRQYKTREAIIPAGCRVIDYHARYEQLAQMDIVVSATVSPHYTLTKEKAEACLDGGEKVFVDLAIPRDMEPELSKLPGIKLYDMDSFSGLKYEGDVRQIAVADGILTKYELEYEQWYEFREYVPVVKEISKAAGEDTSARLRKELKRLGLTLEAREELERAIGRSASKVVAKLCYGLREELEPEAWKLCLDGLRRSAEHLE</sequence>
<dbReference type="InterPro" id="IPR036291">
    <property type="entry name" value="NAD(P)-bd_dom_sf"/>
</dbReference>
<feature type="binding site" evidence="8 11">
    <location>
        <begin position="189"/>
        <end position="194"/>
    </location>
    <ligand>
        <name>NADP(+)</name>
        <dbReference type="ChEBI" id="CHEBI:58349"/>
    </ligand>
</feature>
<evidence type="ECO:0000313" key="17">
    <source>
        <dbReference type="Proteomes" id="UP000515823"/>
    </source>
</evidence>
<dbReference type="NCBIfam" id="TIGR01035">
    <property type="entry name" value="hemA"/>
    <property type="match status" value="1"/>
</dbReference>
<dbReference type="PIRSF" id="PIRSF000445">
    <property type="entry name" value="4pyrrol_synth_GluRdtase"/>
    <property type="match status" value="1"/>
</dbReference>
<dbReference type="Pfam" id="PF01488">
    <property type="entry name" value="Shikimate_DH"/>
    <property type="match status" value="1"/>
</dbReference>
<dbReference type="PANTHER" id="PTHR43013">
    <property type="entry name" value="GLUTAMYL-TRNA REDUCTASE"/>
    <property type="match status" value="1"/>
</dbReference>
<dbReference type="RefSeq" id="WP_249301906.1">
    <property type="nucleotide sequence ID" value="NZ_CP060634.1"/>
</dbReference>
<evidence type="ECO:0000256" key="1">
    <source>
        <dbReference type="ARBA" id="ARBA00005059"/>
    </source>
</evidence>
<name>A0A7G9G2R7_9FIRM</name>
<dbReference type="Proteomes" id="UP000515823">
    <property type="component" value="Chromosome"/>
</dbReference>
<evidence type="ECO:0000256" key="4">
    <source>
        <dbReference type="ARBA" id="ARBA00022857"/>
    </source>
</evidence>
<keyword evidence="5 8" id="KW-0560">Oxidoreductase</keyword>
<dbReference type="AlphaFoldDB" id="A0A7G9G2R7"/>
<feature type="domain" description="Glutamyl-tRNA reductase N-terminal" evidence="15">
    <location>
        <begin position="7"/>
        <end position="155"/>
    </location>
</feature>
<dbReference type="SUPFAM" id="SSF69742">
    <property type="entry name" value="Glutamyl tRNA-reductase catalytic, N-terminal domain"/>
    <property type="match status" value="1"/>
</dbReference>
<dbReference type="UniPathway" id="UPA00251">
    <property type="reaction ID" value="UER00316"/>
</dbReference>
<gene>
    <name evidence="8 16" type="primary">hemA</name>
    <name evidence="16" type="ORF">H9Q78_11685</name>
</gene>
<comment type="subunit">
    <text evidence="8">Homodimer.</text>
</comment>